<gene>
    <name evidence="1" type="ORF">BJ969_005972</name>
</gene>
<organism evidence="1 2">
    <name type="scientific">Saccharopolyspora gloriosae</name>
    <dbReference type="NCBI Taxonomy" id="455344"/>
    <lineage>
        <taxon>Bacteria</taxon>
        <taxon>Bacillati</taxon>
        <taxon>Actinomycetota</taxon>
        <taxon>Actinomycetes</taxon>
        <taxon>Pseudonocardiales</taxon>
        <taxon>Pseudonocardiaceae</taxon>
        <taxon>Saccharopolyspora</taxon>
    </lineage>
</organism>
<name>A0A840NMU8_9PSEU</name>
<comment type="caution">
    <text evidence="1">The sequence shown here is derived from an EMBL/GenBank/DDBJ whole genome shotgun (WGS) entry which is preliminary data.</text>
</comment>
<dbReference type="EMBL" id="JACHIV010000001">
    <property type="protein sequence ID" value="MBB5072884.1"/>
    <property type="molecule type" value="Genomic_DNA"/>
</dbReference>
<protein>
    <submittedName>
        <fullName evidence="1">Uncharacterized protein</fullName>
    </submittedName>
</protein>
<sequence length="162" mass="16884">MSPRMPAELRVLRDLFQLCDPPPGQVRTAAYAAAGLARGRADAAALELVGDSADAPAPVRSSASGPGDPEPRVLTFLMPGRIVELDLVPMVQGLFRASGMVISRAGQGRPEGDVLLRHPGGECVAELDEFGAFRATDVPAGPLGVVFRQVGSTPAVADWLVC</sequence>
<evidence type="ECO:0000313" key="1">
    <source>
        <dbReference type="EMBL" id="MBB5072884.1"/>
    </source>
</evidence>
<dbReference type="RefSeq" id="WP_184484527.1">
    <property type="nucleotide sequence ID" value="NZ_JACHIV010000001.1"/>
</dbReference>
<accession>A0A840NMU8</accession>
<dbReference type="Proteomes" id="UP000580474">
    <property type="component" value="Unassembled WGS sequence"/>
</dbReference>
<dbReference type="AlphaFoldDB" id="A0A840NMU8"/>
<proteinExistence type="predicted"/>
<reference evidence="1 2" key="1">
    <citation type="submission" date="2020-08" db="EMBL/GenBank/DDBJ databases">
        <title>Sequencing the genomes of 1000 actinobacteria strains.</title>
        <authorList>
            <person name="Klenk H.-P."/>
        </authorList>
    </citation>
    <scope>NUCLEOTIDE SEQUENCE [LARGE SCALE GENOMIC DNA]</scope>
    <source>
        <strain evidence="1 2">DSM 45582</strain>
    </source>
</reference>
<evidence type="ECO:0000313" key="2">
    <source>
        <dbReference type="Proteomes" id="UP000580474"/>
    </source>
</evidence>
<keyword evidence="2" id="KW-1185">Reference proteome</keyword>